<name>A0A2P2PCX6_RHIMU</name>
<accession>A0A2P2PCX6</accession>
<reference evidence="1" key="1">
    <citation type="submission" date="2018-02" db="EMBL/GenBank/DDBJ databases">
        <title>Rhizophora mucronata_Transcriptome.</title>
        <authorList>
            <person name="Meera S.P."/>
            <person name="Sreeshan A."/>
            <person name="Augustine A."/>
        </authorList>
    </citation>
    <scope>NUCLEOTIDE SEQUENCE</scope>
    <source>
        <tissue evidence="1">Leaf</tissue>
    </source>
</reference>
<dbReference type="AlphaFoldDB" id="A0A2P2PCX6"/>
<organism evidence="1">
    <name type="scientific">Rhizophora mucronata</name>
    <name type="common">Asiatic mangrove</name>
    <dbReference type="NCBI Taxonomy" id="61149"/>
    <lineage>
        <taxon>Eukaryota</taxon>
        <taxon>Viridiplantae</taxon>
        <taxon>Streptophyta</taxon>
        <taxon>Embryophyta</taxon>
        <taxon>Tracheophyta</taxon>
        <taxon>Spermatophyta</taxon>
        <taxon>Magnoliopsida</taxon>
        <taxon>eudicotyledons</taxon>
        <taxon>Gunneridae</taxon>
        <taxon>Pentapetalae</taxon>
        <taxon>rosids</taxon>
        <taxon>fabids</taxon>
        <taxon>Malpighiales</taxon>
        <taxon>Rhizophoraceae</taxon>
        <taxon>Rhizophora</taxon>
    </lineage>
</organism>
<sequence>MVIVEFFSIHLLVQVPVLLQLFSTVFTCGKHRCMLLLLLSGLTHSEFSTLWI</sequence>
<evidence type="ECO:0000313" key="1">
    <source>
        <dbReference type="EMBL" id="MBX52597.1"/>
    </source>
</evidence>
<proteinExistence type="predicted"/>
<dbReference type="EMBL" id="GGEC01072113">
    <property type="protein sequence ID" value="MBX52597.1"/>
    <property type="molecule type" value="Transcribed_RNA"/>
</dbReference>
<protein>
    <submittedName>
        <fullName evidence="1">Uncharacterized protein</fullName>
    </submittedName>
</protein>